<gene>
    <name evidence="2" type="ORF">HPP92_004728</name>
    <name evidence="1" type="ORF">HPP92_005085</name>
</gene>
<keyword evidence="3" id="KW-1185">Reference proteome</keyword>
<evidence type="ECO:0000313" key="1">
    <source>
        <dbReference type="EMBL" id="KAG0491687.1"/>
    </source>
</evidence>
<dbReference type="AlphaFoldDB" id="A0A835RTQ7"/>
<dbReference type="Proteomes" id="UP000639772">
    <property type="component" value="Unassembled WGS sequence"/>
</dbReference>
<accession>A0A835RTQ7</accession>
<evidence type="ECO:0000313" key="4">
    <source>
        <dbReference type="Proteomes" id="UP000639772"/>
    </source>
</evidence>
<protein>
    <submittedName>
        <fullName evidence="1">Uncharacterized protein</fullName>
    </submittedName>
</protein>
<name>A0A835RTQ7_VANPL</name>
<dbReference type="Proteomes" id="UP000636800">
    <property type="component" value="Chromosome 2"/>
</dbReference>
<comment type="caution">
    <text evidence="1">The sequence shown here is derived from an EMBL/GenBank/DDBJ whole genome shotgun (WGS) entry which is preliminary data.</text>
</comment>
<reference evidence="3 4" key="1">
    <citation type="journal article" date="2020" name="Nat. Food">
        <title>A phased Vanilla planifolia genome enables genetic improvement of flavour and production.</title>
        <authorList>
            <person name="Hasing T."/>
            <person name="Tang H."/>
            <person name="Brym M."/>
            <person name="Khazi F."/>
            <person name="Huang T."/>
            <person name="Chambers A.H."/>
        </authorList>
    </citation>
    <scope>NUCLEOTIDE SEQUENCE [LARGE SCALE GENOMIC DNA]</scope>
    <source>
        <tissue evidence="1">Leaf</tissue>
    </source>
</reference>
<organism evidence="1 3">
    <name type="scientific">Vanilla planifolia</name>
    <name type="common">Vanilla</name>
    <dbReference type="NCBI Taxonomy" id="51239"/>
    <lineage>
        <taxon>Eukaryota</taxon>
        <taxon>Viridiplantae</taxon>
        <taxon>Streptophyta</taxon>
        <taxon>Embryophyta</taxon>
        <taxon>Tracheophyta</taxon>
        <taxon>Spermatophyta</taxon>
        <taxon>Magnoliopsida</taxon>
        <taxon>Liliopsida</taxon>
        <taxon>Asparagales</taxon>
        <taxon>Orchidaceae</taxon>
        <taxon>Vanilloideae</taxon>
        <taxon>Vanilleae</taxon>
        <taxon>Vanilla</taxon>
    </lineage>
</organism>
<dbReference type="EMBL" id="JADCNM010000002">
    <property type="protein sequence ID" value="KAG0493734.1"/>
    <property type="molecule type" value="Genomic_DNA"/>
</dbReference>
<evidence type="ECO:0000313" key="2">
    <source>
        <dbReference type="EMBL" id="KAG0493734.1"/>
    </source>
</evidence>
<proteinExistence type="predicted"/>
<evidence type="ECO:0000313" key="3">
    <source>
        <dbReference type="Proteomes" id="UP000636800"/>
    </source>
</evidence>
<dbReference type="EMBL" id="JADCNL010000002">
    <property type="protein sequence ID" value="KAG0491687.1"/>
    <property type="molecule type" value="Genomic_DNA"/>
</dbReference>
<sequence>MSLVADDEGSDEDGEVDSFHIVLRWKWPRLASFLQSPLPTWSDHCRRCGARVPLPCLIRMDFPCIRSHPLLRPPPSPHLGFLRLDPLLILLLFFLLPSHFAPQFPSPSSKRRLLFFLSTLPKS</sequence>